<gene>
    <name evidence="3" type="primary">LOC102802968</name>
</gene>
<dbReference type="Proteomes" id="UP000694865">
    <property type="component" value="Unplaced"/>
</dbReference>
<reference evidence="3" key="1">
    <citation type="submission" date="2025-08" db="UniProtKB">
        <authorList>
            <consortium name="RefSeq"/>
        </authorList>
    </citation>
    <scope>IDENTIFICATION</scope>
    <source>
        <tissue evidence="3">Testes</tissue>
    </source>
</reference>
<keyword evidence="1" id="KW-0812">Transmembrane</keyword>
<sequence>MLCCSNGCGHTCQPFETDTDLGKYVNVTYMGMLHSCSATTVDIHYEYIMLLTMNDAGELEPDEINLQTAAFVADEEHWRDLGVLCNIATTPPIGERTCDEKVESRQIQVVDGCYMYSGSVSTYVGRIIVASLLLFVIQSSMVFF</sequence>
<accession>A0ABM0M3W0</accession>
<evidence type="ECO:0000313" key="2">
    <source>
        <dbReference type="Proteomes" id="UP000694865"/>
    </source>
</evidence>
<evidence type="ECO:0000256" key="1">
    <source>
        <dbReference type="SAM" id="Phobius"/>
    </source>
</evidence>
<evidence type="ECO:0000313" key="3">
    <source>
        <dbReference type="RefSeq" id="XP_006814701.1"/>
    </source>
</evidence>
<dbReference type="RefSeq" id="XP_006814701.1">
    <property type="nucleotide sequence ID" value="XM_006814638.1"/>
</dbReference>
<dbReference type="GeneID" id="102802968"/>
<organism evidence="2 3">
    <name type="scientific">Saccoglossus kowalevskii</name>
    <name type="common">Acorn worm</name>
    <dbReference type="NCBI Taxonomy" id="10224"/>
    <lineage>
        <taxon>Eukaryota</taxon>
        <taxon>Metazoa</taxon>
        <taxon>Hemichordata</taxon>
        <taxon>Enteropneusta</taxon>
        <taxon>Harrimaniidae</taxon>
        <taxon>Saccoglossus</taxon>
    </lineage>
</organism>
<proteinExistence type="predicted"/>
<name>A0ABM0M3W0_SACKO</name>
<keyword evidence="1" id="KW-1133">Transmembrane helix</keyword>
<keyword evidence="2" id="KW-1185">Reference proteome</keyword>
<protein>
    <submittedName>
        <fullName evidence="3">Uncharacterized protein LOC102802968</fullName>
    </submittedName>
</protein>
<feature type="transmembrane region" description="Helical" evidence="1">
    <location>
        <begin position="123"/>
        <end position="143"/>
    </location>
</feature>
<keyword evidence="1" id="KW-0472">Membrane</keyword>